<keyword evidence="8 13" id="KW-0472">Membrane</keyword>
<comment type="subcellular location">
    <subcellularLocation>
        <location evidence="1">Membrane</location>
        <topology evidence="1">Multi-pass membrane protein</topology>
    </subcellularLocation>
</comment>
<evidence type="ECO:0000256" key="2">
    <source>
        <dbReference type="ARBA" id="ARBA00010441"/>
    </source>
</evidence>
<evidence type="ECO:0000256" key="10">
    <source>
        <dbReference type="ARBA" id="ARBA00023264"/>
    </source>
</evidence>
<dbReference type="Proteomes" id="UP001477443">
    <property type="component" value="Chromosome"/>
</dbReference>
<dbReference type="PIRSF" id="PIRSF000847">
    <property type="entry name" value="Phos_ph_gly_syn"/>
    <property type="match status" value="1"/>
</dbReference>
<gene>
    <name evidence="14" type="primary">pgsA</name>
    <name evidence="14" type="ORF">WG617_00380</name>
</gene>
<dbReference type="PANTHER" id="PTHR14269:SF62">
    <property type="entry name" value="CDP-DIACYLGLYCEROL--GLYCEROL-3-PHOSPHATE 3-PHOSPHATIDYLTRANSFERASE 1, CHLOROPLASTIC"/>
    <property type="match status" value="1"/>
</dbReference>
<evidence type="ECO:0000256" key="7">
    <source>
        <dbReference type="ARBA" id="ARBA00023098"/>
    </source>
</evidence>
<evidence type="ECO:0000256" key="9">
    <source>
        <dbReference type="ARBA" id="ARBA00023209"/>
    </source>
</evidence>
<dbReference type="Gene3D" id="1.20.120.1760">
    <property type="match status" value="1"/>
</dbReference>
<evidence type="ECO:0000256" key="12">
    <source>
        <dbReference type="RuleBase" id="RU003750"/>
    </source>
</evidence>
<dbReference type="InterPro" id="IPR050324">
    <property type="entry name" value="CDP-alcohol_PTase-I"/>
</dbReference>
<feature type="transmembrane region" description="Helical" evidence="13">
    <location>
        <begin position="173"/>
        <end position="200"/>
    </location>
</feature>
<evidence type="ECO:0000256" key="4">
    <source>
        <dbReference type="ARBA" id="ARBA00022679"/>
    </source>
</evidence>
<dbReference type="EC" id="2.7.8.5" evidence="11"/>
<feature type="transmembrane region" description="Helical" evidence="13">
    <location>
        <begin position="85"/>
        <end position="110"/>
    </location>
</feature>
<comment type="similarity">
    <text evidence="2 12">Belongs to the CDP-alcohol phosphatidyltransferase class-I family.</text>
</comment>
<dbReference type="InterPro" id="IPR000462">
    <property type="entry name" value="CDP-OH_P_trans"/>
</dbReference>
<dbReference type="Pfam" id="PF01066">
    <property type="entry name" value="CDP-OH_P_transf"/>
    <property type="match status" value="1"/>
</dbReference>
<evidence type="ECO:0000256" key="8">
    <source>
        <dbReference type="ARBA" id="ARBA00023136"/>
    </source>
</evidence>
<evidence type="ECO:0000256" key="3">
    <source>
        <dbReference type="ARBA" id="ARBA00022516"/>
    </source>
</evidence>
<organism evidence="14 15">
    <name type="scientific">Mycoplasmopsis felifaucium</name>
    <dbReference type="NCBI Taxonomy" id="35768"/>
    <lineage>
        <taxon>Bacteria</taxon>
        <taxon>Bacillati</taxon>
        <taxon>Mycoplasmatota</taxon>
        <taxon>Mycoplasmoidales</taxon>
        <taxon>Metamycoplasmataceae</taxon>
        <taxon>Mycoplasmopsis</taxon>
    </lineage>
</organism>
<keyword evidence="4 12" id="KW-0808">Transferase</keyword>
<keyword evidence="15" id="KW-1185">Reference proteome</keyword>
<dbReference type="NCBIfam" id="TIGR00560">
    <property type="entry name" value="pgsA"/>
    <property type="match status" value="1"/>
</dbReference>
<dbReference type="InterPro" id="IPR043130">
    <property type="entry name" value="CDP-OH_PTrfase_TM_dom"/>
</dbReference>
<name>A0ABZ2RUP6_9BACT</name>
<protein>
    <recommendedName>
        <fullName evidence="11">CDP-diacylglycerol--glycerol-3-phosphate 3-phosphatidyltransferase</fullName>
        <ecNumber evidence="11">2.7.8.5</ecNumber>
    </recommendedName>
</protein>
<evidence type="ECO:0000256" key="5">
    <source>
        <dbReference type="ARBA" id="ARBA00022692"/>
    </source>
</evidence>
<keyword evidence="6 13" id="KW-1133">Transmembrane helix</keyword>
<keyword evidence="3" id="KW-0444">Lipid biosynthesis</keyword>
<feature type="transmembrane region" description="Helical" evidence="13">
    <location>
        <begin position="42"/>
        <end position="65"/>
    </location>
</feature>
<evidence type="ECO:0000313" key="15">
    <source>
        <dbReference type="Proteomes" id="UP001477443"/>
    </source>
</evidence>
<proteinExistence type="inferred from homology"/>
<dbReference type="RefSeq" id="WP_338822975.1">
    <property type="nucleotide sequence ID" value="NZ_CP148067.1"/>
</dbReference>
<feature type="transmembrane region" description="Helical" evidence="13">
    <location>
        <begin position="143"/>
        <end position="161"/>
    </location>
</feature>
<evidence type="ECO:0000256" key="11">
    <source>
        <dbReference type="NCBIfam" id="TIGR00560"/>
    </source>
</evidence>
<dbReference type="PANTHER" id="PTHR14269">
    <property type="entry name" value="CDP-DIACYLGLYCEROL--GLYCEROL-3-PHOSPHATE 3-PHOSPHATIDYLTRANSFERASE-RELATED"/>
    <property type="match status" value="1"/>
</dbReference>
<evidence type="ECO:0000256" key="6">
    <source>
        <dbReference type="ARBA" id="ARBA00022989"/>
    </source>
</evidence>
<reference evidence="14" key="1">
    <citation type="submission" date="2024-03" db="EMBL/GenBank/DDBJ databases">
        <title>Complete genome sequence of Mycoplasma felifaucium Z921 isolated from the trachea of a cheetah.</title>
        <authorList>
            <person name="Spergser J."/>
        </authorList>
    </citation>
    <scope>NUCLEOTIDE SEQUENCE [LARGE SCALE GENOMIC DNA]</scope>
    <source>
        <strain evidence="14">Z921</strain>
    </source>
</reference>
<evidence type="ECO:0000313" key="14">
    <source>
        <dbReference type="EMBL" id="WXL29360.1"/>
    </source>
</evidence>
<keyword evidence="5 13" id="KW-0812">Transmembrane</keyword>
<dbReference type="InterPro" id="IPR048254">
    <property type="entry name" value="CDP_ALCOHOL_P_TRANSF_CS"/>
</dbReference>
<accession>A0ABZ2RUP6</accession>
<keyword evidence="7" id="KW-0443">Lipid metabolism</keyword>
<dbReference type="InterPro" id="IPR004570">
    <property type="entry name" value="Phosphatidylglycerol_P_synth"/>
</dbReference>
<dbReference type="PROSITE" id="PS00379">
    <property type="entry name" value="CDP_ALCOHOL_P_TRANSF"/>
    <property type="match status" value="1"/>
</dbReference>
<evidence type="ECO:0000256" key="13">
    <source>
        <dbReference type="SAM" id="Phobius"/>
    </source>
</evidence>
<keyword evidence="10" id="KW-1208">Phospholipid metabolism</keyword>
<dbReference type="EMBL" id="CP148067">
    <property type="protein sequence ID" value="WXL29360.1"/>
    <property type="molecule type" value="Genomic_DNA"/>
</dbReference>
<sequence>MNLPNKLTLTRIILLFPLIILFWVFGFLMKHNPLNYYVVGRILLSLMLLIFIGAMITDFFDGYIARKRNLVTSFGKLWDPLADKLIVSSTLIAFAAFGFVPVWVVIIFVARDIVVDGFRIVMVKNNVEVAASKWGKLKTLTQTIAIGFLFVLSLIFPFWSIEWYSAKMIHFVLFQVCLYVINIPTIVALVFSIISGSLYYKSIRKYIRVK</sequence>
<dbReference type="GO" id="GO:0008444">
    <property type="term" value="F:CDP-diacylglycerol-glycerol-3-phosphate 3-phosphatidyltransferase activity"/>
    <property type="evidence" value="ECO:0007669"/>
    <property type="project" value="UniProtKB-EC"/>
</dbReference>
<feature type="transmembrane region" description="Helical" evidence="13">
    <location>
        <begin position="12"/>
        <end position="30"/>
    </location>
</feature>
<keyword evidence="9" id="KW-0594">Phospholipid biosynthesis</keyword>
<evidence type="ECO:0000256" key="1">
    <source>
        <dbReference type="ARBA" id="ARBA00004141"/>
    </source>
</evidence>